<evidence type="ECO:0000313" key="2">
    <source>
        <dbReference type="EMBL" id="GLB83758.1"/>
    </source>
</evidence>
<dbReference type="AlphaFoldDB" id="A0A9P3UYZ6"/>
<evidence type="ECO:0000313" key="3">
    <source>
        <dbReference type="EMBL" id="GLD32189.1"/>
    </source>
</evidence>
<keyword evidence="4" id="KW-1185">Reference proteome</keyword>
<reference evidence="3" key="1">
    <citation type="submission" date="2022-08" db="EMBL/GenBank/DDBJ databases">
        <title>Mycobacterium kiyosense sp. nov., scotochromogenic slow-glowing species isolated from respiratory specimens.</title>
        <authorList>
            <person name="Fukano H."/>
            <person name="Kazumi Y."/>
            <person name="Sakagami N."/>
            <person name="Ato M."/>
            <person name="Mitarai S."/>
            <person name="Hoshino Y."/>
        </authorList>
    </citation>
    <scope>NUCLEOTIDE SEQUENCE</scope>
    <source>
        <strain evidence="3">1413</strain>
        <strain evidence="2">SRL2020-028</strain>
    </source>
</reference>
<name>A0A9P3UYZ6_9MYCO</name>
<feature type="region of interest" description="Disordered" evidence="1">
    <location>
        <begin position="85"/>
        <end position="104"/>
    </location>
</feature>
<dbReference type="Proteomes" id="UP001064782">
    <property type="component" value="Unassembled WGS sequence"/>
</dbReference>
<dbReference type="EMBL" id="BRZI01000038">
    <property type="protein sequence ID" value="GLD32189.1"/>
    <property type="molecule type" value="Genomic_DNA"/>
</dbReference>
<dbReference type="EMBL" id="BRXE01000033">
    <property type="protein sequence ID" value="GLB83758.1"/>
    <property type="molecule type" value="Genomic_DNA"/>
</dbReference>
<evidence type="ECO:0000313" key="4">
    <source>
        <dbReference type="Proteomes" id="UP001064782"/>
    </source>
</evidence>
<accession>A0A9P3UYZ6</accession>
<gene>
    <name evidence="3" type="ORF">Mkiyose1413_40720</name>
    <name evidence="2" type="ORF">SRL2020028_30140</name>
</gene>
<organism evidence="3 4">
    <name type="scientific">Mycobacterium kiyosense</name>
    <dbReference type="NCBI Taxonomy" id="2871094"/>
    <lineage>
        <taxon>Bacteria</taxon>
        <taxon>Bacillati</taxon>
        <taxon>Actinomycetota</taxon>
        <taxon>Actinomycetes</taxon>
        <taxon>Mycobacteriales</taxon>
        <taxon>Mycobacteriaceae</taxon>
        <taxon>Mycobacterium</taxon>
    </lineage>
</organism>
<protein>
    <submittedName>
        <fullName evidence="3">Uncharacterized protein</fullName>
    </submittedName>
</protein>
<comment type="caution">
    <text evidence="3">The sequence shown here is derived from an EMBL/GenBank/DDBJ whole genome shotgun (WGS) entry which is preliminary data.</text>
</comment>
<evidence type="ECO:0000256" key="1">
    <source>
        <dbReference type="SAM" id="MobiDB-lite"/>
    </source>
</evidence>
<sequence length="104" mass="11316">MSSPQVNTSETTAITGASRFQDTRVSTVDPFLAVVIKPVAAQQDCATARSRRVGNHLDAQRSRARNQFPNHIQPELISLYGYIQNGGSQPARRTPPAKLSALQV</sequence>
<feature type="region of interest" description="Disordered" evidence="1">
    <location>
        <begin position="47"/>
        <end position="70"/>
    </location>
</feature>
<dbReference type="Proteomes" id="UP001165663">
    <property type="component" value="Unassembled WGS sequence"/>
</dbReference>
<proteinExistence type="predicted"/>
<feature type="region of interest" description="Disordered" evidence="1">
    <location>
        <begin position="1"/>
        <end position="20"/>
    </location>
</feature>